<sequence length="233" mass="26793">MSNWRFTRYDQLFTYIVLQYNAFSIVAVLAETKTPYAFGSCQERSLYPEAIPHHRLGITLAPINGNGFVGPTTYDIETSMANKFNKKIISTRGYILGARTARRMNNHLRVSIEFTKYYTYLRMEYHCFNLLALYFTILLRFSTHNDLKNNLYTTHANHLNDSKLCFSIRSSKSYMMNDAFIITILLSMNSNFPDPGAYQDFVNKSLLVKPNKVPFNQSTHRTDKSLIGASTVG</sequence>
<keyword evidence="1" id="KW-0472">Membrane</keyword>
<evidence type="ECO:0000313" key="2">
    <source>
        <dbReference type="EMBL" id="RTG81374.1"/>
    </source>
</evidence>
<dbReference type="PANTHER" id="PTHR31508">
    <property type="entry name" value="PROTEIN PITCHFORK"/>
    <property type="match status" value="1"/>
</dbReference>
<dbReference type="EMBL" id="QMKO01003413">
    <property type="protein sequence ID" value="RTG81374.1"/>
    <property type="molecule type" value="Genomic_DNA"/>
</dbReference>
<keyword evidence="1" id="KW-1133">Transmembrane helix</keyword>
<comment type="caution">
    <text evidence="2">The sequence shown here is derived from an EMBL/GenBank/DDBJ whole genome shotgun (WGS) entry which is preliminary data.</text>
</comment>
<dbReference type="PANTHER" id="PTHR31508:SF2">
    <property type="entry name" value="PROTEIN PITCHFORK"/>
    <property type="match status" value="1"/>
</dbReference>
<organism evidence="2 3">
    <name type="scientific">Schistosoma bovis</name>
    <name type="common">Blood fluke</name>
    <dbReference type="NCBI Taxonomy" id="6184"/>
    <lineage>
        <taxon>Eukaryota</taxon>
        <taxon>Metazoa</taxon>
        <taxon>Spiralia</taxon>
        <taxon>Lophotrochozoa</taxon>
        <taxon>Platyhelminthes</taxon>
        <taxon>Trematoda</taxon>
        <taxon>Digenea</taxon>
        <taxon>Strigeidida</taxon>
        <taxon>Schistosomatoidea</taxon>
        <taxon>Schistosomatidae</taxon>
        <taxon>Schistosoma</taxon>
    </lineage>
</organism>
<proteinExistence type="predicted"/>
<keyword evidence="3" id="KW-1185">Reference proteome</keyword>
<dbReference type="InterPro" id="IPR033602">
    <property type="entry name" value="CIMAP3"/>
</dbReference>
<dbReference type="STRING" id="6184.A0A430Q0X3"/>
<accession>A0A430Q0X3</accession>
<gene>
    <name evidence="2" type="ORF">DC041_0011148</name>
</gene>
<protein>
    <submittedName>
        <fullName evidence="2">Uncharacterized protein</fullName>
    </submittedName>
</protein>
<feature type="transmembrane region" description="Helical" evidence="1">
    <location>
        <begin position="12"/>
        <end position="30"/>
    </location>
</feature>
<name>A0A430Q0X3_SCHBO</name>
<reference evidence="2 3" key="1">
    <citation type="journal article" date="2019" name="PLoS Pathog.">
        <title>Genome sequence of the bovine parasite Schistosoma bovis Tanzania.</title>
        <authorList>
            <person name="Oey H."/>
            <person name="Zakrzewski M."/>
            <person name="Gobert G."/>
            <person name="Gravermann K."/>
            <person name="Stoye J."/>
            <person name="Jones M."/>
            <person name="Mcmanus D."/>
            <person name="Krause L."/>
        </authorList>
    </citation>
    <scope>NUCLEOTIDE SEQUENCE [LARGE SCALE GENOMIC DNA]</scope>
    <source>
        <strain evidence="2 3">TAN1997</strain>
    </source>
</reference>
<evidence type="ECO:0000256" key="1">
    <source>
        <dbReference type="SAM" id="Phobius"/>
    </source>
</evidence>
<dbReference type="GO" id="GO:0031344">
    <property type="term" value="P:regulation of cell projection organization"/>
    <property type="evidence" value="ECO:0007669"/>
    <property type="project" value="TreeGrafter"/>
</dbReference>
<keyword evidence="1" id="KW-0812">Transmembrane</keyword>
<evidence type="ECO:0000313" key="3">
    <source>
        <dbReference type="Proteomes" id="UP000290809"/>
    </source>
</evidence>
<dbReference type="Proteomes" id="UP000290809">
    <property type="component" value="Unassembled WGS sequence"/>
</dbReference>
<dbReference type="GO" id="GO:0008092">
    <property type="term" value="F:cytoskeletal protein binding"/>
    <property type="evidence" value="ECO:0007669"/>
    <property type="project" value="TreeGrafter"/>
</dbReference>
<dbReference type="AlphaFoldDB" id="A0A430Q0X3"/>